<evidence type="ECO:0000256" key="1">
    <source>
        <dbReference type="ARBA" id="ARBA00004141"/>
    </source>
</evidence>
<name>A0A2G9G9N5_9LAMI</name>
<keyword evidence="2 5" id="KW-0812">Transmembrane</keyword>
<dbReference type="EMBL" id="NKXS01006119">
    <property type="protein sequence ID" value="PIN01999.1"/>
    <property type="molecule type" value="Genomic_DNA"/>
</dbReference>
<evidence type="ECO:0000313" key="6">
    <source>
        <dbReference type="EMBL" id="PIN01999.1"/>
    </source>
</evidence>
<dbReference type="GO" id="GO:0004252">
    <property type="term" value="F:serine-type endopeptidase activity"/>
    <property type="evidence" value="ECO:0007669"/>
    <property type="project" value="TreeGrafter"/>
</dbReference>
<organism evidence="6 7">
    <name type="scientific">Handroanthus impetiginosus</name>
    <dbReference type="NCBI Taxonomy" id="429701"/>
    <lineage>
        <taxon>Eukaryota</taxon>
        <taxon>Viridiplantae</taxon>
        <taxon>Streptophyta</taxon>
        <taxon>Embryophyta</taxon>
        <taxon>Tracheophyta</taxon>
        <taxon>Spermatophyta</taxon>
        <taxon>Magnoliopsida</taxon>
        <taxon>eudicotyledons</taxon>
        <taxon>Gunneridae</taxon>
        <taxon>Pentapetalae</taxon>
        <taxon>asterids</taxon>
        <taxon>lamiids</taxon>
        <taxon>Lamiales</taxon>
        <taxon>Bignoniaceae</taxon>
        <taxon>Crescentiina</taxon>
        <taxon>Tabebuia alliance</taxon>
        <taxon>Handroanthus</taxon>
    </lineage>
</organism>
<feature type="transmembrane region" description="Helical" evidence="5">
    <location>
        <begin position="200"/>
        <end position="219"/>
    </location>
</feature>
<dbReference type="GO" id="GO:0016020">
    <property type="term" value="C:membrane"/>
    <property type="evidence" value="ECO:0007669"/>
    <property type="project" value="UniProtKB-SubCell"/>
</dbReference>
<dbReference type="SUPFAM" id="SSF144091">
    <property type="entry name" value="Rhomboid-like"/>
    <property type="match status" value="1"/>
</dbReference>
<sequence length="261" mass="29489">MAAVASSHKLFYRNNMVFVARGKREHVSYDAINPPLKTNMRKSEMGPSLGESKLKASVVLGKHKGLHHPFVNRTSRTGKFCSVVKASSSSEKHLKSLESYLGKLHDAKHPSSEYLNQRTKPIGEIDRRKADHGLRSLENYLGKIKSDSENYVNRDLWPSVNTSAKMDHRNEKKGSLKNYMELKTEDTNGKQKSADEASDFYLIGVLASINIAVFLFEIATPVKNSNFELFSLPMIYGAKINNLILTGEWWRLVTPMFLVQD</sequence>
<keyword evidence="6" id="KW-0378">Hydrolase</keyword>
<dbReference type="GO" id="GO:0006508">
    <property type="term" value="P:proteolysis"/>
    <property type="evidence" value="ECO:0007669"/>
    <property type="project" value="UniProtKB-KW"/>
</dbReference>
<keyword evidence="6" id="KW-0645">Protease</keyword>
<dbReference type="InterPro" id="IPR035952">
    <property type="entry name" value="Rhomboid-like_sf"/>
</dbReference>
<dbReference type="EC" id="3.4.21.105" evidence="6"/>
<dbReference type="OrthoDB" id="418595at2759"/>
<evidence type="ECO:0000256" key="5">
    <source>
        <dbReference type="SAM" id="Phobius"/>
    </source>
</evidence>
<keyword evidence="7" id="KW-1185">Reference proteome</keyword>
<evidence type="ECO:0000256" key="3">
    <source>
        <dbReference type="ARBA" id="ARBA00022989"/>
    </source>
</evidence>
<evidence type="ECO:0000256" key="2">
    <source>
        <dbReference type="ARBA" id="ARBA00022692"/>
    </source>
</evidence>
<keyword evidence="3 5" id="KW-1133">Transmembrane helix</keyword>
<comment type="caution">
    <text evidence="6">The sequence shown here is derived from an EMBL/GenBank/DDBJ whole genome shotgun (WGS) entry which is preliminary data.</text>
</comment>
<protein>
    <submittedName>
        <fullName evidence="6">Rhomboid protease</fullName>
        <ecNumber evidence="6">3.4.21.105</ecNumber>
    </submittedName>
</protein>
<accession>A0A2G9G9N5</accession>
<proteinExistence type="predicted"/>
<dbReference type="Proteomes" id="UP000231279">
    <property type="component" value="Unassembled WGS sequence"/>
</dbReference>
<keyword evidence="4 5" id="KW-0472">Membrane</keyword>
<dbReference type="PANTHER" id="PTHR43731:SF30">
    <property type="entry name" value="RHOMBOID-LIKE PROTEIN 9, CHLOROPLASTIC"/>
    <property type="match status" value="1"/>
</dbReference>
<dbReference type="InterPro" id="IPR050925">
    <property type="entry name" value="Rhomboid_protease_S54"/>
</dbReference>
<dbReference type="AlphaFoldDB" id="A0A2G9G9N5"/>
<evidence type="ECO:0000313" key="7">
    <source>
        <dbReference type="Proteomes" id="UP000231279"/>
    </source>
</evidence>
<gene>
    <name evidence="6" type="ORF">CDL12_25485</name>
</gene>
<reference evidence="7" key="1">
    <citation type="journal article" date="2018" name="Gigascience">
        <title>Genome assembly of the Pink Ipe (Handroanthus impetiginosus, Bignoniaceae), a highly valued, ecologically keystone Neotropical timber forest tree.</title>
        <authorList>
            <person name="Silva-Junior O.B."/>
            <person name="Grattapaglia D."/>
            <person name="Novaes E."/>
            <person name="Collevatti R.G."/>
        </authorList>
    </citation>
    <scope>NUCLEOTIDE SEQUENCE [LARGE SCALE GENOMIC DNA]</scope>
    <source>
        <strain evidence="7">cv. UFG-1</strain>
    </source>
</reference>
<dbReference type="PANTHER" id="PTHR43731">
    <property type="entry name" value="RHOMBOID PROTEASE"/>
    <property type="match status" value="1"/>
</dbReference>
<dbReference type="STRING" id="429701.A0A2G9G9N5"/>
<evidence type="ECO:0000256" key="4">
    <source>
        <dbReference type="ARBA" id="ARBA00023136"/>
    </source>
</evidence>
<comment type="subcellular location">
    <subcellularLocation>
        <location evidence="1">Membrane</location>
        <topology evidence="1">Multi-pass membrane protein</topology>
    </subcellularLocation>
</comment>